<keyword evidence="2" id="KW-1185">Reference proteome</keyword>
<gene>
    <name evidence="1" type="ORF">QQ020_19765</name>
</gene>
<dbReference type="RefSeq" id="WP_346759660.1">
    <property type="nucleotide sequence ID" value="NZ_JAUJEB010000004.1"/>
</dbReference>
<protein>
    <recommendedName>
        <fullName evidence="3">Lipocalin-like domain-containing protein</fullName>
    </recommendedName>
</protein>
<evidence type="ECO:0008006" key="3">
    <source>
        <dbReference type="Google" id="ProtNLM"/>
    </source>
</evidence>
<evidence type="ECO:0000313" key="1">
    <source>
        <dbReference type="EMBL" id="MDN5214326.1"/>
    </source>
</evidence>
<dbReference type="Proteomes" id="UP001172083">
    <property type="component" value="Unassembled WGS sequence"/>
</dbReference>
<organism evidence="1 2">
    <name type="scientific">Agaribacillus aureus</name>
    <dbReference type="NCBI Taxonomy" id="3051825"/>
    <lineage>
        <taxon>Bacteria</taxon>
        <taxon>Pseudomonadati</taxon>
        <taxon>Bacteroidota</taxon>
        <taxon>Cytophagia</taxon>
        <taxon>Cytophagales</taxon>
        <taxon>Splendidivirgaceae</taxon>
        <taxon>Agaribacillus</taxon>
    </lineage>
</organism>
<sequence length="166" mass="19820">MKNLYIKIGLRSLLIILTISIFSACQDIDHIFSNFPNRIEGSWKFDRVKFRENWAIDGDEITSDYRNLVFNFYQDGFLTLEYADSQGNLKLDEGEWDTELDRDCYYDDDGDNCERTRYFYITLYEPENGIFDRNNIWEITYLGTRKLKARQNAGGGIFKYKLEQRY</sequence>
<accession>A0ABT8LDB1</accession>
<reference evidence="1" key="1">
    <citation type="submission" date="2023-06" db="EMBL/GenBank/DDBJ databases">
        <title>Genomic of Agaribacillus aureum.</title>
        <authorList>
            <person name="Wang G."/>
        </authorList>
    </citation>
    <scope>NUCLEOTIDE SEQUENCE</scope>
    <source>
        <strain evidence="1">BMA12</strain>
    </source>
</reference>
<evidence type="ECO:0000313" key="2">
    <source>
        <dbReference type="Proteomes" id="UP001172083"/>
    </source>
</evidence>
<name>A0ABT8LDB1_9BACT</name>
<dbReference type="EMBL" id="JAUJEB010000004">
    <property type="protein sequence ID" value="MDN5214326.1"/>
    <property type="molecule type" value="Genomic_DNA"/>
</dbReference>
<comment type="caution">
    <text evidence="1">The sequence shown here is derived from an EMBL/GenBank/DDBJ whole genome shotgun (WGS) entry which is preliminary data.</text>
</comment>
<dbReference type="PROSITE" id="PS51257">
    <property type="entry name" value="PROKAR_LIPOPROTEIN"/>
    <property type="match status" value="1"/>
</dbReference>
<proteinExistence type="predicted"/>